<dbReference type="EMBL" id="STFF01000014">
    <property type="protein sequence ID" value="THU31093.1"/>
    <property type="molecule type" value="Genomic_DNA"/>
</dbReference>
<sequence>MNALLVQKIEKEKGFAGVWELLTVGPFEQGNEKYYQTLEKLTGITKANYNKKVWELINNEK</sequence>
<evidence type="ECO:0000313" key="2">
    <source>
        <dbReference type="Proteomes" id="UP000306918"/>
    </source>
</evidence>
<proteinExistence type="predicted"/>
<dbReference type="AlphaFoldDB" id="A0A4S8H8S7"/>
<keyword evidence="2" id="KW-1185">Reference proteome</keyword>
<comment type="caution">
    <text evidence="1">The sequence shown here is derived from an EMBL/GenBank/DDBJ whole genome shotgun (WGS) entry which is preliminary data.</text>
</comment>
<dbReference type="OrthoDB" id="788878at2"/>
<protein>
    <submittedName>
        <fullName evidence="1">Uncharacterized protein</fullName>
    </submittedName>
</protein>
<evidence type="ECO:0000313" key="1">
    <source>
        <dbReference type="EMBL" id="THU31093.1"/>
    </source>
</evidence>
<accession>A0A4S8H8S7</accession>
<organism evidence="1 2">
    <name type="scientific">Niastella caeni</name>
    <dbReference type="NCBI Taxonomy" id="2569763"/>
    <lineage>
        <taxon>Bacteria</taxon>
        <taxon>Pseudomonadati</taxon>
        <taxon>Bacteroidota</taxon>
        <taxon>Chitinophagia</taxon>
        <taxon>Chitinophagales</taxon>
        <taxon>Chitinophagaceae</taxon>
        <taxon>Niastella</taxon>
    </lineage>
</organism>
<reference evidence="1 2" key="1">
    <citation type="submission" date="2019-04" db="EMBL/GenBank/DDBJ databases">
        <title>Niastella caeni sp. nov., isolated from activated sludge.</title>
        <authorList>
            <person name="Sheng M."/>
        </authorList>
    </citation>
    <scope>NUCLEOTIDE SEQUENCE [LARGE SCALE GENOMIC DNA]</scope>
    <source>
        <strain evidence="1 2">HX-2-15</strain>
    </source>
</reference>
<gene>
    <name evidence="1" type="ORF">FAM09_28830</name>
</gene>
<name>A0A4S8H8S7_9BACT</name>
<dbReference type="Proteomes" id="UP000306918">
    <property type="component" value="Unassembled WGS sequence"/>
</dbReference>
<dbReference type="RefSeq" id="WP_136580639.1">
    <property type="nucleotide sequence ID" value="NZ_STFF01000014.1"/>
</dbReference>